<dbReference type="AlphaFoldDB" id="A0AAV5DYP8"/>
<reference evidence="2" key="1">
    <citation type="journal article" date="2018" name="DNA Res.">
        <title>Multiple hybrid de novo genome assembly of finger millet, an orphan allotetraploid crop.</title>
        <authorList>
            <person name="Hatakeyama M."/>
            <person name="Aluri S."/>
            <person name="Balachadran M.T."/>
            <person name="Sivarajan S.R."/>
            <person name="Patrignani A."/>
            <person name="Gruter S."/>
            <person name="Poveda L."/>
            <person name="Shimizu-Inatsugi R."/>
            <person name="Baeten J."/>
            <person name="Francoijs K.J."/>
            <person name="Nataraja K.N."/>
            <person name="Reddy Y.A.N."/>
            <person name="Phadnis S."/>
            <person name="Ravikumar R.L."/>
            <person name="Schlapbach R."/>
            <person name="Sreeman S.M."/>
            <person name="Shimizu K.K."/>
        </authorList>
    </citation>
    <scope>NUCLEOTIDE SEQUENCE</scope>
</reference>
<gene>
    <name evidence="2" type="primary">gb02824</name>
    <name evidence="2" type="ORF">PR202_gb02824</name>
</gene>
<name>A0AAV5DYP8_ELECO</name>
<comment type="caution">
    <text evidence="2">The sequence shown here is derived from an EMBL/GenBank/DDBJ whole genome shotgun (WGS) entry which is preliminary data.</text>
</comment>
<feature type="region of interest" description="Disordered" evidence="1">
    <location>
        <begin position="67"/>
        <end position="111"/>
    </location>
</feature>
<evidence type="ECO:0000313" key="2">
    <source>
        <dbReference type="EMBL" id="GJN15879.1"/>
    </source>
</evidence>
<feature type="region of interest" description="Disordered" evidence="1">
    <location>
        <begin position="1"/>
        <end position="39"/>
    </location>
</feature>
<dbReference type="EMBL" id="BQKI01000072">
    <property type="protein sequence ID" value="GJN15879.1"/>
    <property type="molecule type" value="Genomic_DNA"/>
</dbReference>
<dbReference type="Proteomes" id="UP001054889">
    <property type="component" value="Unassembled WGS sequence"/>
</dbReference>
<proteinExistence type="predicted"/>
<sequence>MDPDGDPAFHRSDTISAVQDVDQYNGEDDDFDELYNDDVNVGDVGLPPAFRNSRNSHAAAPARRCLPSRRHLSNTITTSNSNSSLPRPRGSRRRSISFNSHRRTPSRRLTISISSYRPTPSRLRRHLARRNRRSTCLPRHRLRITLPPSPIFRRRRPRALRRLSTTRSSRATDSTVQEGTMVAAPSAGVTAPAAQRSSWASSTGGRRTRIWRLSSASTGW</sequence>
<evidence type="ECO:0000256" key="1">
    <source>
        <dbReference type="SAM" id="MobiDB-lite"/>
    </source>
</evidence>
<protein>
    <submittedName>
        <fullName evidence="2">Uncharacterized protein</fullName>
    </submittedName>
</protein>
<keyword evidence="3" id="KW-1185">Reference proteome</keyword>
<feature type="compositionally biased region" description="Low complexity" evidence="1">
    <location>
        <begin position="73"/>
        <end position="88"/>
    </location>
</feature>
<accession>A0AAV5DYP8</accession>
<reference evidence="2" key="2">
    <citation type="submission" date="2021-12" db="EMBL/GenBank/DDBJ databases">
        <title>Resequencing data analysis of finger millet.</title>
        <authorList>
            <person name="Hatakeyama M."/>
            <person name="Aluri S."/>
            <person name="Balachadran M.T."/>
            <person name="Sivarajan S.R."/>
            <person name="Poveda L."/>
            <person name="Shimizu-Inatsugi R."/>
            <person name="Schlapbach R."/>
            <person name="Sreeman S.M."/>
            <person name="Shimizu K.K."/>
        </authorList>
    </citation>
    <scope>NUCLEOTIDE SEQUENCE</scope>
</reference>
<feature type="compositionally biased region" description="Acidic residues" evidence="1">
    <location>
        <begin position="25"/>
        <end position="36"/>
    </location>
</feature>
<evidence type="ECO:0000313" key="3">
    <source>
        <dbReference type="Proteomes" id="UP001054889"/>
    </source>
</evidence>
<organism evidence="2 3">
    <name type="scientific">Eleusine coracana subsp. coracana</name>
    <dbReference type="NCBI Taxonomy" id="191504"/>
    <lineage>
        <taxon>Eukaryota</taxon>
        <taxon>Viridiplantae</taxon>
        <taxon>Streptophyta</taxon>
        <taxon>Embryophyta</taxon>
        <taxon>Tracheophyta</taxon>
        <taxon>Spermatophyta</taxon>
        <taxon>Magnoliopsida</taxon>
        <taxon>Liliopsida</taxon>
        <taxon>Poales</taxon>
        <taxon>Poaceae</taxon>
        <taxon>PACMAD clade</taxon>
        <taxon>Chloridoideae</taxon>
        <taxon>Cynodonteae</taxon>
        <taxon>Eleusininae</taxon>
        <taxon>Eleusine</taxon>
    </lineage>
</organism>
<feature type="compositionally biased region" description="Basic residues" evidence="1">
    <location>
        <begin position="89"/>
        <end position="106"/>
    </location>
</feature>